<gene>
    <name evidence="2" type="ORF">FD01_GL002860</name>
</gene>
<sequence>MNRMRDWLIAKRKAQGMTQREFASLLGIPVSTLAAYEQAARTPTVARAKALAKKLNVAWEQFFDPNHQ</sequence>
<name>A0A0R1Q724_9LACO</name>
<proteinExistence type="predicted"/>
<organism evidence="2 3">
    <name type="scientific">Lacticaseibacillus manihotivorans DSM 13343 = JCM 12514</name>
    <dbReference type="NCBI Taxonomy" id="1423769"/>
    <lineage>
        <taxon>Bacteria</taxon>
        <taxon>Bacillati</taxon>
        <taxon>Bacillota</taxon>
        <taxon>Bacilli</taxon>
        <taxon>Lactobacillales</taxon>
        <taxon>Lactobacillaceae</taxon>
        <taxon>Lacticaseibacillus</taxon>
    </lineage>
</organism>
<dbReference type="EMBL" id="AZEU01000322">
    <property type="protein sequence ID" value="KRL37107.1"/>
    <property type="molecule type" value="Genomic_DNA"/>
</dbReference>
<protein>
    <recommendedName>
        <fullName evidence="1">HTH cro/C1-type domain-containing protein</fullName>
    </recommendedName>
</protein>
<dbReference type="CDD" id="cd00093">
    <property type="entry name" value="HTH_XRE"/>
    <property type="match status" value="1"/>
</dbReference>
<evidence type="ECO:0000259" key="1">
    <source>
        <dbReference type="PROSITE" id="PS50943"/>
    </source>
</evidence>
<reference evidence="2 3" key="1">
    <citation type="journal article" date="2015" name="Genome Announc.">
        <title>Expanding the biotechnology potential of lactobacilli through comparative genomics of 213 strains and associated genera.</title>
        <authorList>
            <person name="Sun Z."/>
            <person name="Harris H.M."/>
            <person name="McCann A."/>
            <person name="Guo C."/>
            <person name="Argimon S."/>
            <person name="Zhang W."/>
            <person name="Yang X."/>
            <person name="Jeffery I.B."/>
            <person name="Cooney J.C."/>
            <person name="Kagawa T.F."/>
            <person name="Liu W."/>
            <person name="Song Y."/>
            <person name="Salvetti E."/>
            <person name="Wrobel A."/>
            <person name="Rasinkangas P."/>
            <person name="Parkhill J."/>
            <person name="Rea M.C."/>
            <person name="O'Sullivan O."/>
            <person name="Ritari J."/>
            <person name="Douillard F.P."/>
            <person name="Paul Ross R."/>
            <person name="Yang R."/>
            <person name="Briner A.E."/>
            <person name="Felis G.E."/>
            <person name="de Vos W.M."/>
            <person name="Barrangou R."/>
            <person name="Klaenhammer T.R."/>
            <person name="Caufield P.W."/>
            <person name="Cui Y."/>
            <person name="Zhang H."/>
            <person name="O'Toole P.W."/>
        </authorList>
    </citation>
    <scope>NUCLEOTIDE SEQUENCE [LARGE SCALE GENOMIC DNA]</scope>
    <source>
        <strain evidence="2 3">DSM 13343</strain>
    </source>
</reference>
<dbReference type="Proteomes" id="UP000051790">
    <property type="component" value="Unassembled WGS sequence"/>
</dbReference>
<accession>A0A0R1Q724</accession>
<dbReference type="PATRIC" id="fig|1423769.4.peg.3085"/>
<dbReference type="GO" id="GO:0003677">
    <property type="term" value="F:DNA binding"/>
    <property type="evidence" value="ECO:0007669"/>
    <property type="project" value="InterPro"/>
</dbReference>
<dbReference type="InterPro" id="IPR010982">
    <property type="entry name" value="Lambda_DNA-bd_dom_sf"/>
</dbReference>
<dbReference type="Pfam" id="PF01381">
    <property type="entry name" value="HTH_3"/>
    <property type="match status" value="1"/>
</dbReference>
<keyword evidence="3" id="KW-1185">Reference proteome</keyword>
<comment type="caution">
    <text evidence="2">The sequence shown here is derived from an EMBL/GenBank/DDBJ whole genome shotgun (WGS) entry which is preliminary data.</text>
</comment>
<dbReference type="Gene3D" id="1.10.260.40">
    <property type="entry name" value="lambda repressor-like DNA-binding domains"/>
    <property type="match status" value="1"/>
</dbReference>
<dbReference type="SUPFAM" id="SSF47413">
    <property type="entry name" value="lambda repressor-like DNA-binding domains"/>
    <property type="match status" value="1"/>
</dbReference>
<feature type="domain" description="HTH cro/C1-type" evidence="1">
    <location>
        <begin position="8"/>
        <end position="62"/>
    </location>
</feature>
<dbReference type="PROSITE" id="PS50943">
    <property type="entry name" value="HTH_CROC1"/>
    <property type="match status" value="1"/>
</dbReference>
<evidence type="ECO:0000313" key="2">
    <source>
        <dbReference type="EMBL" id="KRL37107.1"/>
    </source>
</evidence>
<evidence type="ECO:0000313" key="3">
    <source>
        <dbReference type="Proteomes" id="UP000051790"/>
    </source>
</evidence>
<dbReference type="InterPro" id="IPR001387">
    <property type="entry name" value="Cro/C1-type_HTH"/>
</dbReference>
<dbReference type="AlphaFoldDB" id="A0A0R1Q724"/>
<dbReference type="SMART" id="SM00530">
    <property type="entry name" value="HTH_XRE"/>
    <property type="match status" value="1"/>
</dbReference>